<protein>
    <submittedName>
        <fullName evidence="2">Uncharacterized protein</fullName>
    </submittedName>
</protein>
<dbReference type="EMBL" id="KV744951">
    <property type="protein sequence ID" value="OCK80655.1"/>
    <property type="molecule type" value="Genomic_DNA"/>
</dbReference>
<sequence>MPKDSMGPAAHGLTDAETRRRAPLRGPRPAAKKVYMTSMLIPGKGFAAQKKMTTASLARGVIAWAFYATRPLSIEKVQVAMAVEAGDDGLLNAEAFPDEAVLLSICCPLMATGPYMSNETRSDGDEALRLMQKPAYNIGPKVGSNISIAALYGLPTP</sequence>
<evidence type="ECO:0000313" key="2">
    <source>
        <dbReference type="EMBL" id="OCK80655.1"/>
    </source>
</evidence>
<keyword evidence="3" id="KW-1185">Reference proteome</keyword>
<proteinExistence type="predicted"/>
<evidence type="ECO:0000313" key="3">
    <source>
        <dbReference type="Proteomes" id="UP000250266"/>
    </source>
</evidence>
<reference evidence="2 3" key="1">
    <citation type="journal article" date="2016" name="Nat. Commun.">
        <title>Ectomycorrhizal ecology is imprinted in the genome of the dominant symbiotic fungus Cenococcum geophilum.</title>
        <authorList>
            <consortium name="DOE Joint Genome Institute"/>
            <person name="Peter M."/>
            <person name="Kohler A."/>
            <person name="Ohm R.A."/>
            <person name="Kuo A."/>
            <person name="Krutzmann J."/>
            <person name="Morin E."/>
            <person name="Arend M."/>
            <person name="Barry K.W."/>
            <person name="Binder M."/>
            <person name="Choi C."/>
            <person name="Clum A."/>
            <person name="Copeland A."/>
            <person name="Grisel N."/>
            <person name="Haridas S."/>
            <person name="Kipfer T."/>
            <person name="LaButti K."/>
            <person name="Lindquist E."/>
            <person name="Lipzen A."/>
            <person name="Maire R."/>
            <person name="Meier B."/>
            <person name="Mihaltcheva S."/>
            <person name="Molinier V."/>
            <person name="Murat C."/>
            <person name="Poggeler S."/>
            <person name="Quandt C.A."/>
            <person name="Sperisen C."/>
            <person name="Tritt A."/>
            <person name="Tisserant E."/>
            <person name="Crous P.W."/>
            <person name="Henrissat B."/>
            <person name="Nehls U."/>
            <person name="Egli S."/>
            <person name="Spatafora J.W."/>
            <person name="Grigoriev I.V."/>
            <person name="Martin F.M."/>
        </authorList>
    </citation>
    <scope>NUCLEOTIDE SEQUENCE [LARGE SCALE GENOMIC DNA]</scope>
    <source>
        <strain evidence="2 3">CBS 459.81</strain>
    </source>
</reference>
<dbReference type="Proteomes" id="UP000250266">
    <property type="component" value="Unassembled WGS sequence"/>
</dbReference>
<dbReference type="AlphaFoldDB" id="A0A8E2EBA5"/>
<name>A0A8E2EBA5_9PEZI</name>
<organism evidence="2 3">
    <name type="scientific">Lepidopterella palustris CBS 459.81</name>
    <dbReference type="NCBI Taxonomy" id="1314670"/>
    <lineage>
        <taxon>Eukaryota</taxon>
        <taxon>Fungi</taxon>
        <taxon>Dikarya</taxon>
        <taxon>Ascomycota</taxon>
        <taxon>Pezizomycotina</taxon>
        <taxon>Dothideomycetes</taxon>
        <taxon>Pleosporomycetidae</taxon>
        <taxon>Mytilinidiales</taxon>
        <taxon>Argynnaceae</taxon>
        <taxon>Lepidopterella</taxon>
    </lineage>
</organism>
<gene>
    <name evidence="2" type="ORF">K432DRAFT_392877</name>
</gene>
<accession>A0A8E2EBA5</accession>
<feature type="region of interest" description="Disordered" evidence="1">
    <location>
        <begin position="1"/>
        <end position="28"/>
    </location>
</feature>
<evidence type="ECO:0000256" key="1">
    <source>
        <dbReference type="SAM" id="MobiDB-lite"/>
    </source>
</evidence>